<protein>
    <submittedName>
        <fullName evidence="9">Fucose permease</fullName>
    </submittedName>
</protein>
<dbReference type="Gene3D" id="1.20.1250.20">
    <property type="entry name" value="MFS general substrate transporter like domains"/>
    <property type="match status" value="2"/>
</dbReference>
<evidence type="ECO:0000256" key="1">
    <source>
        <dbReference type="ARBA" id="ARBA00004651"/>
    </source>
</evidence>
<keyword evidence="4 7" id="KW-0812">Transmembrane</keyword>
<evidence type="ECO:0000256" key="6">
    <source>
        <dbReference type="ARBA" id="ARBA00023136"/>
    </source>
</evidence>
<evidence type="ECO:0000313" key="10">
    <source>
        <dbReference type="Proteomes" id="UP000192940"/>
    </source>
</evidence>
<evidence type="ECO:0000259" key="8">
    <source>
        <dbReference type="PROSITE" id="PS50850"/>
    </source>
</evidence>
<dbReference type="Proteomes" id="UP000192940">
    <property type="component" value="Chromosome I"/>
</dbReference>
<evidence type="ECO:0000256" key="5">
    <source>
        <dbReference type="ARBA" id="ARBA00022989"/>
    </source>
</evidence>
<evidence type="ECO:0000256" key="2">
    <source>
        <dbReference type="ARBA" id="ARBA00008335"/>
    </source>
</evidence>
<feature type="transmembrane region" description="Helical" evidence="7">
    <location>
        <begin position="248"/>
        <end position="268"/>
    </location>
</feature>
<dbReference type="GO" id="GO:0005886">
    <property type="term" value="C:plasma membrane"/>
    <property type="evidence" value="ECO:0007669"/>
    <property type="project" value="UniProtKB-SubCell"/>
</dbReference>
<name>A0A1X7HEC5_9BACL</name>
<dbReference type="AlphaFoldDB" id="A0A1X7HEC5"/>
<feature type="transmembrane region" description="Helical" evidence="7">
    <location>
        <begin position="280"/>
        <end position="298"/>
    </location>
</feature>
<feature type="transmembrane region" description="Helical" evidence="7">
    <location>
        <begin position="160"/>
        <end position="179"/>
    </location>
</feature>
<feature type="transmembrane region" description="Helical" evidence="7">
    <location>
        <begin position="34"/>
        <end position="54"/>
    </location>
</feature>
<feature type="domain" description="Major facilitator superfamily (MFS) profile" evidence="8">
    <location>
        <begin position="5"/>
        <end position="389"/>
    </location>
</feature>
<feature type="transmembrane region" description="Helical" evidence="7">
    <location>
        <begin position="369"/>
        <end position="388"/>
    </location>
</feature>
<keyword evidence="5 7" id="KW-1133">Transmembrane helix</keyword>
<feature type="transmembrane region" description="Helical" evidence="7">
    <location>
        <begin position="304"/>
        <end position="324"/>
    </location>
</feature>
<reference evidence="10" key="1">
    <citation type="submission" date="2017-04" db="EMBL/GenBank/DDBJ databases">
        <authorList>
            <person name="Varghese N."/>
            <person name="Submissions S."/>
        </authorList>
    </citation>
    <scope>NUCLEOTIDE SEQUENCE [LARGE SCALE GENOMIC DNA]</scope>
    <source>
        <strain evidence="10">N3/975</strain>
    </source>
</reference>
<sequence>MATLFLIIIYLSFISLGLPDSLLGAAWPVIQADFGAPFGVAGVLSIIIAAGTIVSSLASGAVLKRLGTGQVTLISCFMTAAALLGFYFAPSIIWLMVLALPLGLGAGSVDAALNNYVATHYKAHHMSWLHCFWGVGATLGPIIMSGFIREHDLWRDGYLTVAVIQFALVVVLFITLPLWKRMEKVQSHAVKEGQGPQDKLYDAGSTEQPMRMKGVKITLMTFLFYCGAEATVGLWGSSFLVNAKDLSAAVAAQWVSMYYGGITVGRFITGFVTLKVSNRVLIRSGLLIALAGALLLILPLPTFYSLIGFMLIGFGFAPIYPCMLHATPERFGKEQTQKLMGYQMAVAYTGTTLLPPLLGWIAAQTTITILPFFVAIYIAVMLFGSERVNRIMKLRSLRSETASTNHSINA</sequence>
<dbReference type="InterPro" id="IPR020846">
    <property type="entry name" value="MFS_dom"/>
</dbReference>
<dbReference type="Pfam" id="PF07690">
    <property type="entry name" value="MFS_1"/>
    <property type="match status" value="2"/>
</dbReference>
<dbReference type="PANTHER" id="PTHR23514">
    <property type="entry name" value="BYPASS OF STOP CODON PROTEIN 6"/>
    <property type="match status" value="1"/>
</dbReference>
<evidence type="ECO:0000256" key="4">
    <source>
        <dbReference type="ARBA" id="ARBA00022692"/>
    </source>
</evidence>
<dbReference type="RefSeq" id="WP_208919498.1">
    <property type="nucleotide sequence ID" value="NZ_LT840184.1"/>
</dbReference>
<feature type="transmembrane region" description="Helical" evidence="7">
    <location>
        <begin position="217"/>
        <end position="236"/>
    </location>
</feature>
<dbReference type="PROSITE" id="PS50850">
    <property type="entry name" value="MFS"/>
    <property type="match status" value="1"/>
</dbReference>
<organism evidence="9 10">
    <name type="scientific">Paenibacillus uliginis N3/975</name>
    <dbReference type="NCBI Taxonomy" id="1313296"/>
    <lineage>
        <taxon>Bacteria</taxon>
        <taxon>Bacillati</taxon>
        <taxon>Bacillota</taxon>
        <taxon>Bacilli</taxon>
        <taxon>Bacillales</taxon>
        <taxon>Paenibacillaceae</taxon>
        <taxon>Paenibacillus</taxon>
    </lineage>
</organism>
<dbReference type="InterPro" id="IPR011701">
    <property type="entry name" value="MFS"/>
</dbReference>
<evidence type="ECO:0000313" key="9">
    <source>
        <dbReference type="EMBL" id="SMF84236.1"/>
    </source>
</evidence>
<comment type="subcellular location">
    <subcellularLocation>
        <location evidence="1">Cell membrane</location>
        <topology evidence="1">Multi-pass membrane protein</topology>
    </subcellularLocation>
</comment>
<keyword evidence="3" id="KW-0813">Transport</keyword>
<feature type="transmembrane region" description="Helical" evidence="7">
    <location>
        <begin position="128"/>
        <end position="148"/>
    </location>
</feature>
<comment type="similarity">
    <text evidence="2">Belongs to the major facilitator superfamily.</text>
</comment>
<keyword evidence="10" id="KW-1185">Reference proteome</keyword>
<dbReference type="InterPro" id="IPR036259">
    <property type="entry name" value="MFS_trans_sf"/>
</dbReference>
<dbReference type="GO" id="GO:0022857">
    <property type="term" value="F:transmembrane transporter activity"/>
    <property type="evidence" value="ECO:0007669"/>
    <property type="project" value="InterPro"/>
</dbReference>
<dbReference type="InterPro" id="IPR051788">
    <property type="entry name" value="MFS_Transporter"/>
</dbReference>
<evidence type="ECO:0000256" key="7">
    <source>
        <dbReference type="SAM" id="Phobius"/>
    </source>
</evidence>
<dbReference type="EMBL" id="LT840184">
    <property type="protein sequence ID" value="SMF84236.1"/>
    <property type="molecule type" value="Genomic_DNA"/>
</dbReference>
<feature type="transmembrane region" description="Helical" evidence="7">
    <location>
        <begin position="345"/>
        <end position="363"/>
    </location>
</feature>
<feature type="transmembrane region" description="Helical" evidence="7">
    <location>
        <begin position="66"/>
        <end position="86"/>
    </location>
</feature>
<feature type="transmembrane region" description="Helical" evidence="7">
    <location>
        <begin position="92"/>
        <end position="116"/>
    </location>
</feature>
<gene>
    <name evidence="9" type="ORF">SAMN05661091_2564</name>
</gene>
<evidence type="ECO:0000256" key="3">
    <source>
        <dbReference type="ARBA" id="ARBA00022448"/>
    </source>
</evidence>
<proteinExistence type="inferred from homology"/>
<dbReference type="PANTHER" id="PTHR23514:SF3">
    <property type="entry name" value="BYPASS OF STOP CODON PROTEIN 6"/>
    <property type="match status" value="1"/>
</dbReference>
<dbReference type="STRING" id="1313296.SAMN05661091_2564"/>
<keyword evidence="6 7" id="KW-0472">Membrane</keyword>
<accession>A0A1X7HEC5</accession>
<dbReference type="SUPFAM" id="SSF103473">
    <property type="entry name" value="MFS general substrate transporter"/>
    <property type="match status" value="1"/>
</dbReference>